<dbReference type="EMBL" id="JAAROP010000003">
    <property type="protein sequence ID" value="MBC1322298.1"/>
    <property type="molecule type" value="Genomic_DNA"/>
</dbReference>
<accession>A0A7X0T488</accession>
<gene>
    <name evidence="5" type="ORF">HB853_05010</name>
</gene>
<evidence type="ECO:0000259" key="3">
    <source>
        <dbReference type="Pfam" id="PF11611"/>
    </source>
</evidence>
<name>A0A7X0T488_LISWE</name>
<dbReference type="Pfam" id="PF11611">
    <property type="entry name" value="DUF4352"/>
    <property type="match status" value="1"/>
</dbReference>
<dbReference type="InterPro" id="IPR031343">
    <property type="entry name" value="DUF5105"/>
</dbReference>
<proteinExistence type="predicted"/>
<dbReference type="Proteomes" id="UP000522007">
    <property type="component" value="Unassembled WGS sequence"/>
</dbReference>
<reference evidence="5 6" key="1">
    <citation type="submission" date="2020-03" db="EMBL/GenBank/DDBJ databases">
        <title>Soil Listeria distribution.</title>
        <authorList>
            <person name="Liao J."/>
            <person name="Wiedmann M."/>
        </authorList>
    </citation>
    <scope>NUCLEOTIDE SEQUENCE [LARGE SCALE GENOMIC DNA]</scope>
    <source>
        <strain evidence="5 6">FSL L7-1829</strain>
    </source>
</reference>
<comment type="caution">
    <text evidence="5">The sequence shown here is derived from an EMBL/GenBank/DDBJ whole genome shotgun (WGS) entry which is preliminary data.</text>
</comment>
<dbReference type="InterPro" id="IPR029050">
    <property type="entry name" value="Immunoprotect_excell_Ig-like"/>
</dbReference>
<feature type="domain" description="DUF4352" evidence="3">
    <location>
        <begin position="38"/>
        <end position="147"/>
    </location>
</feature>
<dbReference type="Pfam" id="PF17118">
    <property type="entry name" value="DUF5105"/>
    <property type="match status" value="1"/>
</dbReference>
<evidence type="ECO:0000313" key="5">
    <source>
        <dbReference type="EMBL" id="MBC1322298.1"/>
    </source>
</evidence>
<evidence type="ECO:0000256" key="1">
    <source>
        <dbReference type="ARBA" id="ARBA00022729"/>
    </source>
</evidence>
<dbReference type="RefSeq" id="WP_185316247.1">
    <property type="nucleotide sequence ID" value="NZ_JACTIX010000012.1"/>
</dbReference>
<dbReference type="InterPro" id="IPR029051">
    <property type="entry name" value="DUF4352"/>
</dbReference>
<dbReference type="Gene3D" id="2.60.40.1240">
    <property type="match status" value="1"/>
</dbReference>
<evidence type="ECO:0000256" key="2">
    <source>
        <dbReference type="SAM" id="SignalP"/>
    </source>
</evidence>
<organism evidence="5 6">
    <name type="scientific">Listeria welshimeri</name>
    <dbReference type="NCBI Taxonomy" id="1643"/>
    <lineage>
        <taxon>Bacteria</taxon>
        <taxon>Bacillati</taxon>
        <taxon>Bacillota</taxon>
        <taxon>Bacilli</taxon>
        <taxon>Bacillales</taxon>
        <taxon>Listeriaceae</taxon>
        <taxon>Listeria</taxon>
    </lineage>
</organism>
<dbReference type="PROSITE" id="PS51257">
    <property type="entry name" value="PROKAR_LIPOPROTEIN"/>
    <property type="match status" value="1"/>
</dbReference>
<feature type="chain" id="PRO_5039619671" evidence="2">
    <location>
        <begin position="20"/>
        <end position="351"/>
    </location>
</feature>
<feature type="domain" description="DUF5105" evidence="4">
    <location>
        <begin position="163"/>
        <end position="348"/>
    </location>
</feature>
<dbReference type="AlphaFoldDB" id="A0A7X0T488"/>
<keyword evidence="1 2" id="KW-0732">Signal</keyword>
<protein>
    <submittedName>
        <fullName evidence="5">DUF5105 domain-containing protein</fullName>
    </submittedName>
</protein>
<evidence type="ECO:0000259" key="4">
    <source>
        <dbReference type="Pfam" id="PF17118"/>
    </source>
</evidence>
<sequence>MKKLVTLLTIFCLALLVGCGGTGTSDSDKKKVKVEPKASNDSVKVEVKSGEYSVIPEVTKDDSSTLALTINVSNTGKEKIVVDSYAFELYEEDNGEKIKAEDVYNRDINTFETERLSAGKNVTGTIFFNVDPKKDYKLVYSQESYGDSAEDEDIELDLDLSKYADSTKVFDESQKAATAFIDVQFLGKENEDYDKLVGNNKDETKKEILEEYQKENEDMLFSELDLKDEDYKKSFDSFTLVQGKRAKFDKDLYAQFDDQAVVSIDMEEALSDYAIEELFYEYEEKYMDSSEDYEGADKYAYSKYKEILEKSKLKGESEDLLLYLEKKDGKWNVDLSLDDNKYVISAFIGDI</sequence>
<feature type="signal peptide" evidence="2">
    <location>
        <begin position="1"/>
        <end position="19"/>
    </location>
</feature>
<evidence type="ECO:0000313" key="6">
    <source>
        <dbReference type="Proteomes" id="UP000522007"/>
    </source>
</evidence>